<dbReference type="InterPro" id="IPR036271">
    <property type="entry name" value="Tet_transcr_reg_TetR-rel_C_sf"/>
</dbReference>
<evidence type="ECO:0000256" key="1">
    <source>
        <dbReference type="ARBA" id="ARBA00023015"/>
    </source>
</evidence>
<dbReference type="SUPFAM" id="SSF48498">
    <property type="entry name" value="Tetracyclin repressor-like, C-terminal domain"/>
    <property type="match status" value="1"/>
</dbReference>
<evidence type="ECO:0008006" key="9">
    <source>
        <dbReference type="Google" id="ProtNLM"/>
    </source>
</evidence>
<proteinExistence type="predicted"/>
<dbReference type="Pfam" id="PF00440">
    <property type="entry name" value="TetR_N"/>
    <property type="match status" value="1"/>
</dbReference>
<name>A0ABQ6HUH4_9MICO</name>
<dbReference type="InterPro" id="IPR009057">
    <property type="entry name" value="Homeodomain-like_sf"/>
</dbReference>
<reference evidence="8" key="1">
    <citation type="journal article" date="2019" name="Int. J. Syst. Evol. Microbiol.">
        <title>The Global Catalogue of Microorganisms (GCM) 10K type strain sequencing project: providing services to taxonomists for standard genome sequencing and annotation.</title>
        <authorList>
            <consortium name="The Broad Institute Genomics Platform"/>
            <consortium name="The Broad Institute Genome Sequencing Center for Infectious Disease"/>
            <person name="Wu L."/>
            <person name="Ma J."/>
        </authorList>
    </citation>
    <scope>NUCLEOTIDE SEQUENCE [LARGE SCALE GENOMIC DNA]</scope>
    <source>
        <strain evidence="8">NBRC 105830</strain>
    </source>
</reference>
<dbReference type="EMBL" id="BSUJ01000001">
    <property type="protein sequence ID" value="GMA21787.1"/>
    <property type="molecule type" value="Genomic_DNA"/>
</dbReference>
<gene>
    <name evidence="7" type="ORF">GCM10025862_38080</name>
</gene>
<keyword evidence="1" id="KW-0805">Transcription regulation</keyword>
<protein>
    <recommendedName>
        <fullName evidence="9">HTH tetR-type domain-containing protein</fullName>
    </recommendedName>
</protein>
<feature type="region of interest" description="Disordered" evidence="4">
    <location>
        <begin position="144"/>
        <end position="180"/>
    </location>
</feature>
<dbReference type="PANTHER" id="PTHR47506:SF3">
    <property type="entry name" value="HTH-TYPE TRANSCRIPTIONAL REGULATOR LMRA"/>
    <property type="match status" value="1"/>
</dbReference>
<evidence type="ECO:0000256" key="4">
    <source>
        <dbReference type="SAM" id="MobiDB-lite"/>
    </source>
</evidence>
<keyword evidence="2" id="KW-0238">DNA-binding</keyword>
<dbReference type="PANTHER" id="PTHR47506">
    <property type="entry name" value="TRANSCRIPTIONAL REGULATORY PROTEIN"/>
    <property type="match status" value="1"/>
</dbReference>
<keyword evidence="8" id="KW-1185">Reference proteome</keyword>
<feature type="domain" description="Transcriptional regulator LmrA/YxaF-like C-terminal" evidence="6">
    <location>
        <begin position="57"/>
        <end position="137"/>
    </location>
</feature>
<accession>A0ABQ6HUH4</accession>
<evidence type="ECO:0000256" key="3">
    <source>
        <dbReference type="ARBA" id="ARBA00023163"/>
    </source>
</evidence>
<dbReference type="RefSeq" id="WP_284284991.1">
    <property type="nucleotide sequence ID" value="NZ_BSUJ01000001.1"/>
</dbReference>
<comment type="caution">
    <text evidence="7">The sequence shown here is derived from an EMBL/GenBank/DDBJ whole genome shotgun (WGS) entry which is preliminary data.</text>
</comment>
<dbReference type="Proteomes" id="UP001157109">
    <property type="component" value="Unassembled WGS sequence"/>
</dbReference>
<dbReference type="SUPFAM" id="SSF46689">
    <property type="entry name" value="Homeodomain-like"/>
    <property type="match status" value="1"/>
</dbReference>
<organism evidence="7 8">
    <name type="scientific">Arsenicicoccus piscis</name>
    <dbReference type="NCBI Taxonomy" id="673954"/>
    <lineage>
        <taxon>Bacteria</taxon>
        <taxon>Bacillati</taxon>
        <taxon>Actinomycetota</taxon>
        <taxon>Actinomycetes</taxon>
        <taxon>Micrococcales</taxon>
        <taxon>Intrasporangiaceae</taxon>
        <taxon>Arsenicicoccus</taxon>
    </lineage>
</organism>
<feature type="domain" description="HTH tetR-type" evidence="5">
    <location>
        <begin position="2"/>
        <end position="35"/>
    </location>
</feature>
<evidence type="ECO:0000259" key="6">
    <source>
        <dbReference type="Pfam" id="PF21993"/>
    </source>
</evidence>
<dbReference type="InterPro" id="IPR054156">
    <property type="entry name" value="YxaF_TetR_C"/>
</dbReference>
<evidence type="ECO:0000256" key="2">
    <source>
        <dbReference type="ARBA" id="ARBA00023125"/>
    </source>
</evidence>
<evidence type="ECO:0000313" key="7">
    <source>
        <dbReference type="EMBL" id="GMA21787.1"/>
    </source>
</evidence>
<feature type="compositionally biased region" description="Basic residues" evidence="4">
    <location>
        <begin position="151"/>
        <end position="161"/>
    </location>
</feature>
<feature type="compositionally biased region" description="Basic residues" evidence="4">
    <location>
        <begin position="168"/>
        <end position="179"/>
    </location>
</feature>
<keyword evidence="3" id="KW-0804">Transcription</keyword>
<evidence type="ECO:0000313" key="8">
    <source>
        <dbReference type="Proteomes" id="UP001157109"/>
    </source>
</evidence>
<sequence>MQGTSFADVIAASGAPRGSIYHHFPQGKQQLTREVARTSGEAVLAYQRACSATDAAGVVQHVVAWWRRIVVESGASTTCPLAAIVIGTVDDQQTLGVVRAAYDEWVDLVAGQLVAVGLGADRAARLARTLLAASQGRCCRRRRAAAWSRSTRSRPSSRRSSRRDARSPRRSGAGRRRWLPPHTNTIVEDALLEPGPAATRMPMIAVIVKNAVSSPPIAGQPRHRRRLAPPCGAAPGGDLTVRAPVASTR</sequence>
<evidence type="ECO:0000259" key="5">
    <source>
        <dbReference type="Pfam" id="PF00440"/>
    </source>
</evidence>
<feature type="region of interest" description="Disordered" evidence="4">
    <location>
        <begin position="214"/>
        <end position="249"/>
    </location>
</feature>
<dbReference type="Pfam" id="PF21993">
    <property type="entry name" value="TetR_C_13_2"/>
    <property type="match status" value="1"/>
</dbReference>
<dbReference type="InterPro" id="IPR001647">
    <property type="entry name" value="HTH_TetR"/>
</dbReference>
<dbReference type="Gene3D" id="1.10.357.10">
    <property type="entry name" value="Tetracycline Repressor, domain 2"/>
    <property type="match status" value="1"/>
</dbReference>